<dbReference type="InterPro" id="IPR010920">
    <property type="entry name" value="LSM_dom_sf"/>
</dbReference>
<dbReference type="EMBL" id="DSBX01000351">
    <property type="protein sequence ID" value="HDR00433.1"/>
    <property type="molecule type" value="Genomic_DNA"/>
</dbReference>
<dbReference type="GO" id="GO:0005886">
    <property type="term" value="C:plasma membrane"/>
    <property type="evidence" value="ECO:0007669"/>
    <property type="project" value="UniProtKB-SubCell"/>
</dbReference>
<dbReference type="Proteomes" id="UP000885672">
    <property type="component" value="Unassembled WGS sequence"/>
</dbReference>
<comment type="caution">
    <text evidence="11">The sequence shown here is derived from an EMBL/GenBank/DDBJ whole genome shotgun (WGS) entry which is preliminary data.</text>
</comment>
<evidence type="ECO:0000259" key="9">
    <source>
        <dbReference type="Pfam" id="PF21082"/>
    </source>
</evidence>
<dbReference type="GO" id="GO:0008381">
    <property type="term" value="F:mechanosensitive monoatomic ion channel activity"/>
    <property type="evidence" value="ECO:0007669"/>
    <property type="project" value="InterPro"/>
</dbReference>
<dbReference type="Pfam" id="PF21082">
    <property type="entry name" value="MS_channel_3rd"/>
    <property type="match status" value="1"/>
</dbReference>
<name>A0A7V0XFR6_UNCW3</name>
<dbReference type="InterPro" id="IPR011014">
    <property type="entry name" value="MscS_channel_TM-2"/>
</dbReference>
<feature type="domain" description="Mechanosensitive ion channel transmembrane helices 2/3" evidence="10">
    <location>
        <begin position="75"/>
        <end position="115"/>
    </location>
</feature>
<dbReference type="InterPro" id="IPR045276">
    <property type="entry name" value="YbiO_bact"/>
</dbReference>
<dbReference type="InterPro" id="IPR023408">
    <property type="entry name" value="MscS_beta-dom_sf"/>
</dbReference>
<dbReference type="SUPFAM" id="SSF50182">
    <property type="entry name" value="Sm-like ribonucleoproteins"/>
    <property type="match status" value="1"/>
</dbReference>
<dbReference type="Pfam" id="PF00924">
    <property type="entry name" value="MS_channel_2nd"/>
    <property type="match status" value="1"/>
</dbReference>
<feature type="domain" description="Mechanosensitive ion channel MscS" evidence="8">
    <location>
        <begin position="116"/>
        <end position="178"/>
    </location>
</feature>
<evidence type="ECO:0000256" key="5">
    <source>
        <dbReference type="ARBA" id="ARBA00022989"/>
    </source>
</evidence>
<dbReference type="AlphaFoldDB" id="A0A7V0XFR6"/>
<dbReference type="PANTHER" id="PTHR30460">
    <property type="entry name" value="MODERATE CONDUCTANCE MECHANOSENSITIVE CHANNEL YBIO"/>
    <property type="match status" value="1"/>
</dbReference>
<dbReference type="SUPFAM" id="SSF82861">
    <property type="entry name" value="Mechanosensitive channel protein MscS (YggB), transmembrane region"/>
    <property type="match status" value="1"/>
</dbReference>
<evidence type="ECO:0000256" key="1">
    <source>
        <dbReference type="ARBA" id="ARBA00004651"/>
    </source>
</evidence>
<keyword evidence="5 7" id="KW-1133">Transmembrane helix</keyword>
<evidence type="ECO:0000256" key="4">
    <source>
        <dbReference type="ARBA" id="ARBA00022692"/>
    </source>
</evidence>
<keyword evidence="3" id="KW-1003">Cell membrane</keyword>
<proteinExistence type="inferred from homology"/>
<dbReference type="InterPro" id="IPR011066">
    <property type="entry name" value="MscS_channel_C_sf"/>
</dbReference>
<dbReference type="Gene3D" id="3.30.70.100">
    <property type="match status" value="1"/>
</dbReference>
<evidence type="ECO:0000313" key="11">
    <source>
        <dbReference type="EMBL" id="HDR00433.1"/>
    </source>
</evidence>
<evidence type="ECO:0000259" key="10">
    <source>
        <dbReference type="Pfam" id="PF21088"/>
    </source>
</evidence>
<organism evidence="11">
    <name type="scientific">candidate division WOR-3 bacterium</name>
    <dbReference type="NCBI Taxonomy" id="2052148"/>
    <lineage>
        <taxon>Bacteria</taxon>
        <taxon>Bacteria division WOR-3</taxon>
    </lineage>
</organism>
<dbReference type="InterPro" id="IPR006685">
    <property type="entry name" value="MscS_channel_2nd"/>
</dbReference>
<keyword evidence="6 7" id="KW-0472">Membrane</keyword>
<evidence type="ECO:0000256" key="6">
    <source>
        <dbReference type="ARBA" id="ARBA00023136"/>
    </source>
</evidence>
<keyword evidence="4 7" id="KW-0812">Transmembrane</keyword>
<sequence length="286" mass="31841">MMFWQELRSALVGRLFTPEALATFAIKAVQIAVVVLLAWFLSWLVRRLLNRMMLGRSRLAQKPSARTAMTVLRSLVYYVFFFGALVTVLRILGVDFAAILAGAGVVGLAIGFGAQTLVRDFLAGFFLLFEDAVNVGDIIAVGDVAGTVEFIGIRRTQVRSYDGTLHTIPNGELTRFGNKTREWMRAIATVDLAYEQDPERGMQIAQKAADRWYAEHSDIALAPPEVQGLLSLGDSGVTIRVVVTVRPPHNWGAERELRLMLKKTFDAEGVEIPFPRRVVYNREDKA</sequence>
<dbReference type="Pfam" id="PF21088">
    <property type="entry name" value="MS_channel_1st"/>
    <property type="match status" value="1"/>
</dbReference>
<protein>
    <submittedName>
        <fullName evidence="11">Mechanosensitive ion channel family protein</fullName>
    </submittedName>
</protein>
<dbReference type="InterPro" id="IPR049142">
    <property type="entry name" value="MS_channel_1st"/>
</dbReference>
<feature type="transmembrane region" description="Helical" evidence="7">
    <location>
        <begin position="20"/>
        <end position="49"/>
    </location>
</feature>
<feature type="domain" description="Mechanosensitive ion channel MscS C-terminal" evidence="9">
    <location>
        <begin position="189"/>
        <end position="272"/>
    </location>
</feature>
<dbReference type="Gene3D" id="1.10.287.1260">
    <property type="match status" value="1"/>
</dbReference>
<feature type="transmembrane region" description="Helical" evidence="7">
    <location>
        <begin position="98"/>
        <end position="118"/>
    </location>
</feature>
<evidence type="ECO:0000256" key="7">
    <source>
        <dbReference type="SAM" id="Phobius"/>
    </source>
</evidence>
<feature type="transmembrane region" description="Helical" evidence="7">
    <location>
        <begin position="70"/>
        <end position="92"/>
    </location>
</feature>
<gene>
    <name evidence="11" type="ORF">ENN51_09150</name>
</gene>
<evidence type="ECO:0000256" key="2">
    <source>
        <dbReference type="ARBA" id="ARBA00008017"/>
    </source>
</evidence>
<dbReference type="InterPro" id="IPR049278">
    <property type="entry name" value="MS_channel_C"/>
</dbReference>
<evidence type="ECO:0000259" key="8">
    <source>
        <dbReference type="Pfam" id="PF00924"/>
    </source>
</evidence>
<accession>A0A7V0XFR6</accession>
<dbReference type="SUPFAM" id="SSF82689">
    <property type="entry name" value="Mechanosensitive channel protein MscS (YggB), C-terminal domain"/>
    <property type="match status" value="1"/>
</dbReference>
<dbReference type="PANTHER" id="PTHR30460:SF0">
    <property type="entry name" value="MODERATE CONDUCTANCE MECHANOSENSITIVE CHANNEL YBIO"/>
    <property type="match status" value="1"/>
</dbReference>
<dbReference type="Gene3D" id="2.30.30.60">
    <property type="match status" value="1"/>
</dbReference>
<comment type="similarity">
    <text evidence="2">Belongs to the MscS (TC 1.A.23) family.</text>
</comment>
<evidence type="ECO:0000256" key="3">
    <source>
        <dbReference type="ARBA" id="ARBA00022475"/>
    </source>
</evidence>
<comment type="subcellular location">
    <subcellularLocation>
        <location evidence="1">Cell membrane</location>
        <topology evidence="1">Multi-pass membrane protein</topology>
    </subcellularLocation>
</comment>
<reference evidence="11" key="1">
    <citation type="journal article" date="2020" name="mSystems">
        <title>Genome- and Community-Level Interaction Insights into Carbon Utilization and Element Cycling Functions of Hydrothermarchaeota in Hydrothermal Sediment.</title>
        <authorList>
            <person name="Zhou Z."/>
            <person name="Liu Y."/>
            <person name="Xu W."/>
            <person name="Pan J."/>
            <person name="Luo Z.H."/>
            <person name="Li M."/>
        </authorList>
    </citation>
    <scope>NUCLEOTIDE SEQUENCE [LARGE SCALE GENOMIC DNA]</scope>
    <source>
        <strain evidence="11">SpSt-1182</strain>
    </source>
</reference>